<organism evidence="1 2">
    <name type="scientific">Morganella morganii</name>
    <name type="common">Proteus morganii</name>
    <dbReference type="NCBI Taxonomy" id="582"/>
    <lineage>
        <taxon>Bacteria</taxon>
        <taxon>Pseudomonadati</taxon>
        <taxon>Pseudomonadota</taxon>
        <taxon>Gammaproteobacteria</taxon>
        <taxon>Enterobacterales</taxon>
        <taxon>Morganellaceae</taxon>
        <taxon>Morganella</taxon>
    </lineage>
</organism>
<evidence type="ECO:0000313" key="2">
    <source>
        <dbReference type="Proteomes" id="UP001076655"/>
    </source>
</evidence>
<name>A0A9Q4CRG0_MORMO</name>
<protein>
    <submittedName>
        <fullName evidence="1">DUF3289 family protein</fullName>
    </submittedName>
</protein>
<reference evidence="1" key="1">
    <citation type="submission" date="2022-08" db="EMBL/GenBank/DDBJ databases">
        <authorList>
            <person name="Dale J.L."/>
        </authorList>
    </citation>
    <scope>NUCLEOTIDE SEQUENCE</scope>
    <source>
        <strain evidence="1">2022EL-00758</strain>
    </source>
</reference>
<dbReference type="RefSeq" id="WP_260249327.1">
    <property type="nucleotide sequence ID" value="NZ_JALMEJ010000005.1"/>
</dbReference>
<dbReference type="Proteomes" id="UP001076655">
    <property type="component" value="Unassembled WGS sequence"/>
</dbReference>
<dbReference type="InterPro" id="IPR017483">
    <property type="entry name" value="CHP03034"/>
</dbReference>
<dbReference type="AlphaFoldDB" id="A0A9Q4CRG0"/>
<dbReference type="EMBL" id="JAPNMI010000004">
    <property type="protein sequence ID" value="MCY0789968.1"/>
    <property type="molecule type" value="Genomic_DNA"/>
</dbReference>
<comment type="caution">
    <text evidence="1">The sequence shown here is derived from an EMBL/GenBank/DDBJ whole genome shotgun (WGS) entry which is preliminary data.</text>
</comment>
<evidence type="ECO:0000313" key="1">
    <source>
        <dbReference type="EMBL" id="MCY0789968.1"/>
    </source>
</evidence>
<sequence length="290" mass="33535">MTTLSFPLLICQSQRRRDDYRPDDMRCGDFDLLQLRDLLRLHDVSSQVDPWTMQKAEAASGSHPQLMGRDYTPQVFNLGAKAVSRILFDEMRQLSSQFAWSGGYPGVLKKLITHMQNADGRPYRDRALDYAFRDNILDQDALNPLQGAVKKIITAQIDWQTGKLREDADLADSLREGLNKTLFPAYNRWQDLKKRTPVTLNDTWATEVTLDFLHIKNNHFTAQLSYQLQGHFGLSTADMKRFCDSSRFFRIWYVLQRYKKFAFKPFAINIKATTEIKGKAPGSRTENKEN</sequence>
<accession>A0A9Q4CRG0</accession>
<gene>
    <name evidence="1" type="ORF">N0392_09750</name>
</gene>
<proteinExistence type="predicted"/>
<dbReference type="Pfam" id="PF11692">
    <property type="entry name" value="DUF3289"/>
    <property type="match status" value="1"/>
</dbReference>
<dbReference type="NCBIfam" id="TIGR03034">
    <property type="entry name" value="YPO3983 family protein"/>
    <property type="match status" value="1"/>
</dbReference>